<dbReference type="EMBL" id="JACHIV010000001">
    <property type="protein sequence ID" value="MBB5070306.1"/>
    <property type="molecule type" value="Genomic_DNA"/>
</dbReference>
<name>A0A840NDA2_9PSEU</name>
<keyword evidence="3" id="KW-1185">Reference proteome</keyword>
<dbReference type="Proteomes" id="UP000580474">
    <property type="component" value="Unassembled WGS sequence"/>
</dbReference>
<proteinExistence type="predicted"/>
<feature type="domain" description="A-factor biosynthesis hotdog" evidence="1">
    <location>
        <begin position="127"/>
        <end position="222"/>
    </location>
</feature>
<dbReference type="InterPro" id="IPR005509">
    <property type="entry name" value="AfsA_hotdog_dom"/>
</dbReference>
<dbReference type="Pfam" id="PF03756">
    <property type="entry name" value="AfsA"/>
    <property type="match status" value="1"/>
</dbReference>
<comment type="caution">
    <text evidence="2">The sequence shown here is derived from an EMBL/GenBank/DDBJ whole genome shotgun (WGS) entry which is preliminary data.</text>
</comment>
<gene>
    <name evidence="2" type="ORF">BJ969_003394</name>
</gene>
<protein>
    <recommendedName>
        <fullName evidence="1">A-factor biosynthesis hotdog domain-containing protein</fullName>
    </recommendedName>
</protein>
<reference evidence="2 3" key="1">
    <citation type="submission" date="2020-08" db="EMBL/GenBank/DDBJ databases">
        <title>Sequencing the genomes of 1000 actinobacteria strains.</title>
        <authorList>
            <person name="Klenk H.-P."/>
        </authorList>
    </citation>
    <scope>NUCLEOTIDE SEQUENCE [LARGE SCALE GENOMIC DNA]</scope>
    <source>
        <strain evidence="2 3">DSM 45582</strain>
    </source>
</reference>
<dbReference type="AlphaFoldDB" id="A0A840NDA2"/>
<organism evidence="2 3">
    <name type="scientific">Saccharopolyspora gloriosae</name>
    <dbReference type="NCBI Taxonomy" id="455344"/>
    <lineage>
        <taxon>Bacteria</taxon>
        <taxon>Bacillati</taxon>
        <taxon>Actinomycetota</taxon>
        <taxon>Actinomycetes</taxon>
        <taxon>Pseudonocardiales</taxon>
        <taxon>Pseudonocardiaceae</taxon>
        <taxon>Saccharopolyspora</taxon>
    </lineage>
</organism>
<evidence type="ECO:0000313" key="2">
    <source>
        <dbReference type="EMBL" id="MBB5070306.1"/>
    </source>
</evidence>
<sequence>MTLALDSLVLTLEGTLIADQQDTFYFDHPLDHLPATLLLDGAVDLATASLPGHVAEMHVKFHRFGEIDEPVDVRLTQTSDGSERCALRFSARDADLADGHVVLREMPPAPAVPPVRGPEPAPVDRALVHRHRTDNVAIGGVVAGPDGSAAEILDLAADHPLRRRDAAHRSPVELIEAARQLTTFIGHAVWEIPDDWKYVFSAVGYEQRRPVAADEPLRLRTSRMSLHRRRIDVVVELEAADGVVGSVSIDGLVAAPRIYQHLRWSQH</sequence>
<dbReference type="RefSeq" id="WP_184479855.1">
    <property type="nucleotide sequence ID" value="NZ_JACHIV010000001.1"/>
</dbReference>
<evidence type="ECO:0000259" key="1">
    <source>
        <dbReference type="Pfam" id="PF03756"/>
    </source>
</evidence>
<evidence type="ECO:0000313" key="3">
    <source>
        <dbReference type="Proteomes" id="UP000580474"/>
    </source>
</evidence>
<accession>A0A840NDA2</accession>